<evidence type="ECO:0000313" key="1">
    <source>
        <dbReference type="EMBL" id="KAK8565732.1"/>
    </source>
</evidence>
<proteinExistence type="predicted"/>
<dbReference type="EMBL" id="JBBPBM010000010">
    <property type="protein sequence ID" value="KAK8565732.1"/>
    <property type="molecule type" value="Genomic_DNA"/>
</dbReference>
<name>A0ABR2EUQ9_9ROSI</name>
<evidence type="ECO:0000313" key="2">
    <source>
        <dbReference type="Proteomes" id="UP001472677"/>
    </source>
</evidence>
<protein>
    <submittedName>
        <fullName evidence="1">Uncharacterized protein</fullName>
    </submittedName>
</protein>
<organism evidence="1 2">
    <name type="scientific">Hibiscus sabdariffa</name>
    <name type="common">roselle</name>
    <dbReference type="NCBI Taxonomy" id="183260"/>
    <lineage>
        <taxon>Eukaryota</taxon>
        <taxon>Viridiplantae</taxon>
        <taxon>Streptophyta</taxon>
        <taxon>Embryophyta</taxon>
        <taxon>Tracheophyta</taxon>
        <taxon>Spermatophyta</taxon>
        <taxon>Magnoliopsida</taxon>
        <taxon>eudicotyledons</taxon>
        <taxon>Gunneridae</taxon>
        <taxon>Pentapetalae</taxon>
        <taxon>rosids</taxon>
        <taxon>malvids</taxon>
        <taxon>Malvales</taxon>
        <taxon>Malvaceae</taxon>
        <taxon>Malvoideae</taxon>
        <taxon>Hibiscus</taxon>
    </lineage>
</organism>
<comment type="caution">
    <text evidence="1">The sequence shown here is derived from an EMBL/GenBank/DDBJ whole genome shotgun (WGS) entry which is preliminary data.</text>
</comment>
<reference evidence="1 2" key="1">
    <citation type="journal article" date="2024" name="G3 (Bethesda)">
        <title>Genome assembly of Hibiscus sabdariffa L. provides insights into metabolisms of medicinal natural products.</title>
        <authorList>
            <person name="Kim T."/>
        </authorList>
    </citation>
    <scope>NUCLEOTIDE SEQUENCE [LARGE SCALE GENOMIC DNA]</scope>
    <source>
        <strain evidence="1">TK-2024</strain>
        <tissue evidence="1">Old leaves</tissue>
    </source>
</reference>
<sequence>MPTDFLVITKSAIRGTKDHPIVGTVQRGIEDDVDVTRGEHAGNMEIGIHYTSEQVCSVTGQFVDSLKATATTTGPLDFLLQTVAGVLL</sequence>
<dbReference type="Proteomes" id="UP001472677">
    <property type="component" value="Unassembled WGS sequence"/>
</dbReference>
<accession>A0ABR2EUQ9</accession>
<keyword evidence="2" id="KW-1185">Reference proteome</keyword>
<gene>
    <name evidence="1" type="ORF">V6N12_059286</name>
</gene>